<organism evidence="2 3">
    <name type="scientific">Thalassoglobus polymorphus</name>
    <dbReference type="NCBI Taxonomy" id="2527994"/>
    <lineage>
        <taxon>Bacteria</taxon>
        <taxon>Pseudomonadati</taxon>
        <taxon>Planctomycetota</taxon>
        <taxon>Planctomycetia</taxon>
        <taxon>Planctomycetales</taxon>
        <taxon>Planctomycetaceae</taxon>
        <taxon>Thalassoglobus</taxon>
    </lineage>
</organism>
<reference evidence="2 3" key="1">
    <citation type="submission" date="2019-02" db="EMBL/GenBank/DDBJ databases">
        <title>Deep-cultivation of Planctomycetes and their phenomic and genomic characterization uncovers novel biology.</title>
        <authorList>
            <person name="Wiegand S."/>
            <person name="Jogler M."/>
            <person name="Boedeker C."/>
            <person name="Pinto D."/>
            <person name="Vollmers J."/>
            <person name="Rivas-Marin E."/>
            <person name="Kohn T."/>
            <person name="Peeters S.H."/>
            <person name="Heuer A."/>
            <person name="Rast P."/>
            <person name="Oberbeckmann S."/>
            <person name="Bunk B."/>
            <person name="Jeske O."/>
            <person name="Meyerdierks A."/>
            <person name="Storesund J.E."/>
            <person name="Kallscheuer N."/>
            <person name="Luecker S."/>
            <person name="Lage O.M."/>
            <person name="Pohl T."/>
            <person name="Merkel B.J."/>
            <person name="Hornburger P."/>
            <person name="Mueller R.-W."/>
            <person name="Bruemmer F."/>
            <person name="Labrenz M."/>
            <person name="Spormann A.M."/>
            <person name="Op den Camp H."/>
            <person name="Overmann J."/>
            <person name="Amann R."/>
            <person name="Jetten M.S.M."/>
            <person name="Mascher T."/>
            <person name="Medema M.H."/>
            <person name="Devos D.P."/>
            <person name="Kaster A.-K."/>
            <person name="Ovreas L."/>
            <person name="Rohde M."/>
            <person name="Galperin M.Y."/>
            <person name="Jogler C."/>
        </authorList>
    </citation>
    <scope>NUCLEOTIDE SEQUENCE [LARGE SCALE GENOMIC DNA]</scope>
    <source>
        <strain evidence="2 3">Mal48</strain>
    </source>
</reference>
<evidence type="ECO:0000313" key="2">
    <source>
        <dbReference type="EMBL" id="QDT32254.1"/>
    </source>
</evidence>
<evidence type="ECO:0008006" key="4">
    <source>
        <dbReference type="Google" id="ProtNLM"/>
    </source>
</evidence>
<gene>
    <name evidence="2" type="ORF">Mal48_14970</name>
</gene>
<feature type="chain" id="PRO_5022084855" description="Carboxypeptidase regulatory-like domain-containing protein" evidence="1">
    <location>
        <begin position="28"/>
        <end position="145"/>
    </location>
</feature>
<accession>A0A517QKW8</accession>
<keyword evidence="1" id="KW-0732">Signal</keyword>
<sequence precursor="true">MRINICRLSKSWNLLACGLVLASLTLAGCGGGETGPKMHTVNGTVTFDGTPVEKGRIQFRSIDGGKAYSSEIVEGKYSLEAEAGEVKVEIVASRNIPGKFDNSNPDEEPQPIGEMYIPAKYNTKSELTATIKESGDNSIPFDLKS</sequence>
<dbReference type="Proteomes" id="UP000315724">
    <property type="component" value="Chromosome"/>
</dbReference>
<dbReference type="KEGG" id="tpol:Mal48_14970"/>
<proteinExistence type="predicted"/>
<dbReference type="AlphaFoldDB" id="A0A517QKW8"/>
<dbReference type="EMBL" id="CP036267">
    <property type="protein sequence ID" value="QDT32254.1"/>
    <property type="molecule type" value="Genomic_DNA"/>
</dbReference>
<protein>
    <recommendedName>
        <fullName evidence="4">Carboxypeptidase regulatory-like domain-containing protein</fullName>
    </recommendedName>
</protein>
<name>A0A517QKW8_9PLAN</name>
<evidence type="ECO:0000256" key="1">
    <source>
        <dbReference type="SAM" id="SignalP"/>
    </source>
</evidence>
<evidence type="ECO:0000313" key="3">
    <source>
        <dbReference type="Proteomes" id="UP000315724"/>
    </source>
</evidence>
<dbReference type="RefSeq" id="WP_197442131.1">
    <property type="nucleotide sequence ID" value="NZ_CP036267.1"/>
</dbReference>
<keyword evidence="3" id="KW-1185">Reference proteome</keyword>
<dbReference type="PROSITE" id="PS51257">
    <property type="entry name" value="PROKAR_LIPOPROTEIN"/>
    <property type="match status" value="1"/>
</dbReference>
<feature type="signal peptide" evidence="1">
    <location>
        <begin position="1"/>
        <end position="27"/>
    </location>
</feature>